<feature type="domain" description="B box-type" evidence="3">
    <location>
        <begin position="9"/>
        <end position="54"/>
    </location>
</feature>
<dbReference type="PANTHER" id="PTHR25462:SF296">
    <property type="entry name" value="MEIOTIC P26, ISOFORM F"/>
    <property type="match status" value="1"/>
</dbReference>
<sequence>MATSTSRAQDVITCDVCDKPTQQFCNSCQANLCDTCVKKHRDQFNSLPHDIVPFLDRKVQLAFPECQEHSGQRCEVNCKECDTPVCVKCIGLGPHKGHDVEELNEIYEKKIQEIKGETERIKAKLIPEYKKEDNEIGYEISQSKSKLDDLREENKKLRKLWHQEVDNIFDKIDSMGQSLEEENLDALKAYHSKIRNLILEMKETIHLNEKLLDSYRTISRFDIHGAVKNTVTITGRSHWPADISVTRLGELVYIGYDSKTVNIVRNRKSKTLITAPQGWSPCGLCCTRSGDIFVNMFKINCFRTRSKIIRYQGQKITQEIENDILGNPIFNGSGYEALYMSENNNGDLCVSDVRARSVVGVDKTGRVRFRYTGTPAKRKNAISPISIVTDALSQIIVADIINDCIHILNENGQFLICVEDYALVKPYGLSVDSEGRLWVGLRGENDWGELCSYGEIIVIEYLQNK</sequence>
<keyword evidence="2" id="KW-0175">Coiled coil</keyword>
<dbReference type="InterPro" id="IPR047153">
    <property type="entry name" value="TRIM45/56/19-like"/>
</dbReference>
<proteinExistence type="predicted"/>
<dbReference type="SMART" id="SM00336">
    <property type="entry name" value="BBOX"/>
    <property type="match status" value="2"/>
</dbReference>
<dbReference type="GeneID" id="111105032"/>
<dbReference type="Gene3D" id="3.30.160.60">
    <property type="entry name" value="Classic Zinc Finger"/>
    <property type="match status" value="1"/>
</dbReference>
<evidence type="ECO:0000259" key="3">
    <source>
        <dbReference type="PROSITE" id="PS50119"/>
    </source>
</evidence>
<reference evidence="5" key="1">
    <citation type="submission" date="2025-08" db="UniProtKB">
        <authorList>
            <consortium name="RefSeq"/>
        </authorList>
    </citation>
    <scope>IDENTIFICATION</scope>
    <source>
        <tissue evidence="5">Whole sample</tissue>
    </source>
</reference>
<keyword evidence="1" id="KW-0862">Zinc</keyword>
<protein>
    <submittedName>
        <fullName evidence="5">Uncharacterized protein LOC111105032</fullName>
    </submittedName>
</protein>
<dbReference type="Proteomes" id="UP000694844">
    <property type="component" value="Chromosome 7"/>
</dbReference>
<gene>
    <name evidence="5" type="primary">LOC111105032</name>
</gene>
<evidence type="ECO:0000256" key="2">
    <source>
        <dbReference type="SAM" id="Coils"/>
    </source>
</evidence>
<keyword evidence="1" id="KW-0479">Metal-binding</keyword>
<keyword evidence="1" id="KW-0863">Zinc-finger</keyword>
<evidence type="ECO:0000256" key="1">
    <source>
        <dbReference type="PROSITE-ProRule" id="PRU00024"/>
    </source>
</evidence>
<dbReference type="SUPFAM" id="SSF101898">
    <property type="entry name" value="NHL repeat"/>
    <property type="match status" value="1"/>
</dbReference>
<evidence type="ECO:0000313" key="5">
    <source>
        <dbReference type="RefSeq" id="XP_022294916.1"/>
    </source>
</evidence>
<dbReference type="InterPro" id="IPR011042">
    <property type="entry name" value="6-blade_b-propeller_TolB-like"/>
</dbReference>
<dbReference type="GO" id="GO:0008270">
    <property type="term" value="F:zinc ion binding"/>
    <property type="evidence" value="ECO:0007669"/>
    <property type="project" value="UniProtKB-KW"/>
</dbReference>
<organism evidence="4 5">
    <name type="scientific">Crassostrea virginica</name>
    <name type="common">Eastern oyster</name>
    <dbReference type="NCBI Taxonomy" id="6565"/>
    <lineage>
        <taxon>Eukaryota</taxon>
        <taxon>Metazoa</taxon>
        <taxon>Spiralia</taxon>
        <taxon>Lophotrochozoa</taxon>
        <taxon>Mollusca</taxon>
        <taxon>Bivalvia</taxon>
        <taxon>Autobranchia</taxon>
        <taxon>Pteriomorphia</taxon>
        <taxon>Ostreida</taxon>
        <taxon>Ostreoidea</taxon>
        <taxon>Ostreidae</taxon>
        <taxon>Crassostrea</taxon>
    </lineage>
</organism>
<dbReference type="SUPFAM" id="SSF57845">
    <property type="entry name" value="B-box zinc-binding domain"/>
    <property type="match status" value="1"/>
</dbReference>
<dbReference type="AlphaFoldDB" id="A0A8B8AUZ7"/>
<name>A0A8B8AUZ7_CRAVI</name>
<evidence type="ECO:0000313" key="4">
    <source>
        <dbReference type="Proteomes" id="UP000694844"/>
    </source>
</evidence>
<feature type="coiled-coil region" evidence="2">
    <location>
        <begin position="100"/>
        <end position="160"/>
    </location>
</feature>
<dbReference type="PANTHER" id="PTHR25462">
    <property type="entry name" value="BONUS, ISOFORM C-RELATED"/>
    <property type="match status" value="1"/>
</dbReference>
<keyword evidence="4" id="KW-1185">Reference proteome</keyword>
<dbReference type="Gene3D" id="2.120.10.30">
    <property type="entry name" value="TolB, C-terminal domain"/>
    <property type="match status" value="1"/>
</dbReference>
<accession>A0A8B8AUZ7</accession>
<dbReference type="KEGG" id="cvn:111105032"/>
<dbReference type="InterPro" id="IPR000315">
    <property type="entry name" value="Znf_B-box"/>
</dbReference>
<dbReference type="OrthoDB" id="6064205at2759"/>
<dbReference type="PROSITE" id="PS50119">
    <property type="entry name" value="ZF_BBOX"/>
    <property type="match status" value="2"/>
</dbReference>
<feature type="domain" description="B box-type" evidence="3">
    <location>
        <begin position="66"/>
        <end position="103"/>
    </location>
</feature>
<dbReference type="RefSeq" id="XP_022294916.1">
    <property type="nucleotide sequence ID" value="XM_022439208.1"/>
</dbReference>
<dbReference type="Pfam" id="PF00643">
    <property type="entry name" value="zf-B_box"/>
    <property type="match status" value="2"/>
</dbReference>